<name>A0A0D8X7N5_DICVI</name>
<proteinExistence type="predicted"/>
<dbReference type="AlphaFoldDB" id="A0A0D8X7N5"/>
<gene>
    <name evidence="1" type="ORF">DICVIV_14459</name>
</gene>
<evidence type="ECO:0000313" key="1">
    <source>
        <dbReference type="EMBL" id="KJH39659.1"/>
    </source>
</evidence>
<dbReference type="STRING" id="29172.A0A0D8X7N5"/>
<keyword evidence="2" id="KW-1185">Reference proteome</keyword>
<accession>A0A0D8X7N5</accession>
<dbReference type="EMBL" id="KN722309">
    <property type="protein sequence ID" value="KJH39659.1"/>
    <property type="molecule type" value="Genomic_DNA"/>
</dbReference>
<organism evidence="1 2">
    <name type="scientific">Dictyocaulus viviparus</name>
    <name type="common">Bovine lungworm</name>
    <dbReference type="NCBI Taxonomy" id="29172"/>
    <lineage>
        <taxon>Eukaryota</taxon>
        <taxon>Metazoa</taxon>
        <taxon>Ecdysozoa</taxon>
        <taxon>Nematoda</taxon>
        <taxon>Chromadorea</taxon>
        <taxon>Rhabditida</taxon>
        <taxon>Rhabditina</taxon>
        <taxon>Rhabditomorpha</taxon>
        <taxon>Strongyloidea</taxon>
        <taxon>Metastrongylidae</taxon>
        <taxon>Dictyocaulus</taxon>
    </lineage>
</organism>
<evidence type="ECO:0000313" key="2">
    <source>
        <dbReference type="Proteomes" id="UP000053766"/>
    </source>
</evidence>
<sequence>MLKDMISRSHDLDVPSLWLVNTWSLFNLLWQYCGEKAEPV</sequence>
<dbReference type="Proteomes" id="UP000053766">
    <property type="component" value="Unassembled WGS sequence"/>
</dbReference>
<dbReference type="OrthoDB" id="6108017at2759"/>
<reference evidence="2" key="2">
    <citation type="journal article" date="2016" name="Sci. Rep.">
        <title>Dictyocaulus viviparus genome, variome and transcriptome elucidate lungworm biology and support future intervention.</title>
        <authorList>
            <person name="McNulty S.N."/>
            <person name="Strube C."/>
            <person name="Rosa B.A."/>
            <person name="Martin J.C."/>
            <person name="Tyagi R."/>
            <person name="Choi Y.J."/>
            <person name="Wang Q."/>
            <person name="Hallsworth Pepin K."/>
            <person name="Zhang X."/>
            <person name="Ozersky P."/>
            <person name="Wilson R.K."/>
            <person name="Sternberg P.W."/>
            <person name="Gasser R.B."/>
            <person name="Mitreva M."/>
        </authorList>
    </citation>
    <scope>NUCLEOTIDE SEQUENCE [LARGE SCALE GENOMIC DNA]</scope>
    <source>
        <strain evidence="2">HannoverDv2000</strain>
    </source>
</reference>
<protein>
    <submittedName>
        <fullName evidence="1">Uncharacterized protein</fullName>
    </submittedName>
</protein>
<reference evidence="1 2" key="1">
    <citation type="submission" date="2013-11" db="EMBL/GenBank/DDBJ databases">
        <title>Draft genome of the bovine lungworm Dictyocaulus viviparus.</title>
        <authorList>
            <person name="Mitreva M."/>
        </authorList>
    </citation>
    <scope>NUCLEOTIDE SEQUENCE [LARGE SCALE GENOMIC DNA]</scope>
    <source>
        <strain evidence="1 2">HannoverDv2000</strain>
    </source>
</reference>